<feature type="transmembrane region" description="Helical" evidence="1">
    <location>
        <begin position="161"/>
        <end position="181"/>
    </location>
</feature>
<protein>
    <recommendedName>
        <fullName evidence="4">TIGR02206 family membrane protein</fullName>
    </recommendedName>
</protein>
<dbReference type="InterPro" id="IPR011737">
    <property type="entry name" value="CHP02206_TP0381"/>
</dbReference>
<dbReference type="NCBIfam" id="TIGR02206">
    <property type="entry name" value="intg_mem_TP0381"/>
    <property type="match status" value="1"/>
</dbReference>
<keyword evidence="1" id="KW-1133">Transmembrane helix</keyword>
<keyword evidence="3" id="KW-1185">Reference proteome</keyword>
<dbReference type="KEGG" id="far:ABE41_003410"/>
<dbReference type="STRING" id="255247.ABE41_003410"/>
<reference evidence="2 3" key="1">
    <citation type="submission" date="2016-08" db="EMBL/GenBank/DDBJ databases">
        <title>Complete genome sequence of Fictibacillus arsenicus G25-54, a strain with toxicity to nematodes and a potential arsenic-resistance activity.</title>
        <authorList>
            <person name="Zheng Z."/>
        </authorList>
    </citation>
    <scope>NUCLEOTIDE SEQUENCE [LARGE SCALE GENOMIC DNA]</scope>
    <source>
        <strain evidence="2 3">G25-54</strain>
    </source>
</reference>
<dbReference type="Proteomes" id="UP000077412">
    <property type="component" value="Chromosome"/>
</dbReference>
<feature type="transmembrane region" description="Helical" evidence="1">
    <location>
        <begin position="12"/>
        <end position="36"/>
    </location>
</feature>
<feature type="transmembrane region" description="Helical" evidence="1">
    <location>
        <begin position="48"/>
        <end position="67"/>
    </location>
</feature>
<feature type="transmembrane region" description="Helical" evidence="1">
    <location>
        <begin position="100"/>
        <end position="118"/>
    </location>
</feature>
<dbReference type="RefSeq" id="WP_066286514.1">
    <property type="nucleotide sequence ID" value="NZ_CP016761.1"/>
</dbReference>
<feature type="transmembrane region" description="Helical" evidence="1">
    <location>
        <begin position="206"/>
        <end position="227"/>
    </location>
</feature>
<accession>A0A1B1Z0R8</accession>
<proteinExistence type="predicted"/>
<sequence length="243" mass="28459">MKEWFSEGESGFIMFGAEHIISLLIIVFIVIFMYLFRSRIKEMHSIKYIFLLSLALSEVSYQCWALYNGIWTVKLYLPLQLCSLNILLCMLLLLTENKKLFAFVYLFGFTGALQGLLTPELYQQPWHFRFIQYFFAHGLIVWTAMYYAIVKSFKITWGRFFKSFLWLNFYAVSVYGINILLNTNYMFLMSKPGKASLMDFLGPYPWYILGLELIAFFMCLLVLIPVLDKSSEPINKDRSPIGA</sequence>
<feature type="transmembrane region" description="Helical" evidence="1">
    <location>
        <begin position="73"/>
        <end position="93"/>
    </location>
</feature>
<feature type="transmembrane region" description="Helical" evidence="1">
    <location>
        <begin position="130"/>
        <end position="149"/>
    </location>
</feature>
<evidence type="ECO:0008006" key="4">
    <source>
        <dbReference type="Google" id="ProtNLM"/>
    </source>
</evidence>
<keyword evidence="1" id="KW-0812">Transmembrane</keyword>
<name>A0A1B1Z0R8_9BACL</name>
<dbReference type="AlphaFoldDB" id="A0A1B1Z0R8"/>
<gene>
    <name evidence="2" type="ORF">ABE41_003410</name>
</gene>
<evidence type="ECO:0000256" key="1">
    <source>
        <dbReference type="SAM" id="Phobius"/>
    </source>
</evidence>
<evidence type="ECO:0000313" key="2">
    <source>
        <dbReference type="EMBL" id="ANX11041.1"/>
    </source>
</evidence>
<keyword evidence="1" id="KW-0472">Membrane</keyword>
<evidence type="ECO:0000313" key="3">
    <source>
        <dbReference type="Proteomes" id="UP000077412"/>
    </source>
</evidence>
<organism evidence="2 3">
    <name type="scientific">Fictibacillus arsenicus</name>
    <dbReference type="NCBI Taxonomy" id="255247"/>
    <lineage>
        <taxon>Bacteria</taxon>
        <taxon>Bacillati</taxon>
        <taxon>Bacillota</taxon>
        <taxon>Bacilli</taxon>
        <taxon>Bacillales</taxon>
        <taxon>Fictibacillaceae</taxon>
        <taxon>Fictibacillus</taxon>
    </lineage>
</organism>
<dbReference type="Pfam" id="PF14808">
    <property type="entry name" value="TMEM164"/>
    <property type="match status" value="1"/>
</dbReference>
<dbReference type="EMBL" id="CP016761">
    <property type="protein sequence ID" value="ANX11041.1"/>
    <property type="molecule type" value="Genomic_DNA"/>
</dbReference>